<feature type="compositionally biased region" description="Low complexity" evidence="9">
    <location>
        <begin position="307"/>
        <end position="322"/>
    </location>
</feature>
<dbReference type="Proteomes" id="UP000029725">
    <property type="component" value="Unassembled WGS sequence"/>
</dbReference>
<dbReference type="SUPFAM" id="SSF81653">
    <property type="entry name" value="Calcium ATPase, transduction domain A"/>
    <property type="match status" value="1"/>
</dbReference>
<protein>
    <recommendedName>
        <fullName evidence="11">P-type ATPase A domain-containing protein</fullName>
    </recommendedName>
</protein>
<dbReference type="SUPFAM" id="SSF81660">
    <property type="entry name" value="Metal cation-transporting ATPase, ATP-binding domain N"/>
    <property type="match status" value="1"/>
</dbReference>
<evidence type="ECO:0000313" key="13">
    <source>
        <dbReference type="Proteomes" id="UP000029725"/>
    </source>
</evidence>
<dbReference type="Pfam" id="PF13246">
    <property type="entry name" value="Cation_ATPase"/>
    <property type="match status" value="1"/>
</dbReference>
<dbReference type="GO" id="GO:0005886">
    <property type="term" value="C:plasma membrane"/>
    <property type="evidence" value="ECO:0007669"/>
    <property type="project" value="UniProtKB-SubCell"/>
</dbReference>
<reference evidence="12 13" key="1">
    <citation type="submission" date="2014-04" db="EMBL/GenBank/DDBJ databases">
        <title>A new species of microsporidia sheds light on the evolution of extreme parasitism.</title>
        <authorList>
            <person name="Haag K.L."/>
            <person name="James T.Y."/>
            <person name="Larsson R."/>
            <person name="Schaer T.M."/>
            <person name="Refardt D."/>
            <person name="Pombert J.-F."/>
            <person name="Ebert D."/>
        </authorList>
    </citation>
    <scope>NUCLEOTIDE SEQUENCE [LARGE SCALE GENOMIC DNA]</scope>
    <source>
        <strain evidence="12 13">UGP3</strain>
        <tissue evidence="12">Spores</tissue>
    </source>
</reference>
<dbReference type="EMBL" id="JMKJ01000045">
    <property type="protein sequence ID" value="KGG52709.1"/>
    <property type="molecule type" value="Genomic_DNA"/>
</dbReference>
<accession>A0A098VV08</accession>
<dbReference type="GO" id="GO:0016887">
    <property type="term" value="F:ATP hydrolysis activity"/>
    <property type="evidence" value="ECO:0007669"/>
    <property type="project" value="InterPro"/>
</dbReference>
<evidence type="ECO:0000256" key="9">
    <source>
        <dbReference type="SAM" id="MobiDB-lite"/>
    </source>
</evidence>
<keyword evidence="7 10" id="KW-1133">Transmembrane helix</keyword>
<evidence type="ECO:0000256" key="8">
    <source>
        <dbReference type="ARBA" id="ARBA00023136"/>
    </source>
</evidence>
<dbReference type="Pfam" id="PF00122">
    <property type="entry name" value="E1-E2_ATPase"/>
    <property type="match status" value="1"/>
</dbReference>
<dbReference type="PROSITE" id="PS00154">
    <property type="entry name" value="ATPASE_E1_E2"/>
    <property type="match status" value="1"/>
</dbReference>
<dbReference type="GO" id="GO:0030007">
    <property type="term" value="P:intracellular potassium ion homeostasis"/>
    <property type="evidence" value="ECO:0007669"/>
    <property type="project" value="TreeGrafter"/>
</dbReference>
<keyword evidence="8 10" id="KW-0472">Membrane</keyword>
<dbReference type="RefSeq" id="XP_013239145.1">
    <property type="nucleotide sequence ID" value="XM_013383691.1"/>
</dbReference>
<dbReference type="VEuPathDB" id="MicrosporidiaDB:DI09_140p40"/>
<keyword evidence="2" id="KW-1003">Cell membrane</keyword>
<keyword evidence="6" id="KW-1278">Translocase</keyword>
<dbReference type="SFLD" id="SFLDS00003">
    <property type="entry name" value="Haloacid_Dehalogenase"/>
    <property type="match status" value="1"/>
</dbReference>
<evidence type="ECO:0000256" key="1">
    <source>
        <dbReference type="ARBA" id="ARBA00004651"/>
    </source>
</evidence>
<evidence type="ECO:0000256" key="2">
    <source>
        <dbReference type="ARBA" id="ARBA00022475"/>
    </source>
</evidence>
<dbReference type="SUPFAM" id="SSF81665">
    <property type="entry name" value="Calcium ATPase, transmembrane domain M"/>
    <property type="match status" value="1"/>
</dbReference>
<dbReference type="InterPro" id="IPR023298">
    <property type="entry name" value="ATPase_P-typ_TM_dom_sf"/>
</dbReference>
<evidence type="ECO:0000256" key="3">
    <source>
        <dbReference type="ARBA" id="ARBA00022692"/>
    </source>
</evidence>
<keyword evidence="3 10" id="KW-0812">Transmembrane</keyword>
<organism evidence="12 13">
    <name type="scientific">Mitosporidium daphniae</name>
    <dbReference type="NCBI Taxonomy" id="1485682"/>
    <lineage>
        <taxon>Eukaryota</taxon>
        <taxon>Fungi</taxon>
        <taxon>Fungi incertae sedis</taxon>
        <taxon>Microsporidia</taxon>
        <taxon>Mitosporidium</taxon>
    </lineage>
</organism>
<evidence type="ECO:0000313" key="12">
    <source>
        <dbReference type="EMBL" id="KGG52709.1"/>
    </source>
</evidence>
<dbReference type="Gene3D" id="3.40.1110.10">
    <property type="entry name" value="Calcium-transporting ATPase, cytoplasmic domain N"/>
    <property type="match status" value="1"/>
</dbReference>
<evidence type="ECO:0000256" key="7">
    <source>
        <dbReference type="ARBA" id="ARBA00022989"/>
    </source>
</evidence>
<dbReference type="PANTHER" id="PTHR43294:SF21">
    <property type="entry name" value="CATION TRANSPORTING ATPASE"/>
    <property type="match status" value="1"/>
</dbReference>
<dbReference type="InterPro" id="IPR023299">
    <property type="entry name" value="ATPase_P-typ_cyto_dom_N"/>
</dbReference>
<dbReference type="Gene3D" id="2.70.150.10">
    <property type="entry name" value="Calcium-transporting ATPase, cytoplasmic transduction domain A"/>
    <property type="match status" value="1"/>
</dbReference>
<dbReference type="GeneID" id="25258406"/>
<evidence type="ECO:0000259" key="11">
    <source>
        <dbReference type="Pfam" id="PF00122"/>
    </source>
</evidence>
<evidence type="ECO:0000256" key="5">
    <source>
        <dbReference type="ARBA" id="ARBA00022840"/>
    </source>
</evidence>
<dbReference type="InterPro" id="IPR008250">
    <property type="entry name" value="ATPase_P-typ_transduc_dom_A_sf"/>
</dbReference>
<dbReference type="SFLD" id="SFLDG00002">
    <property type="entry name" value="C1.7:_P-type_atpase_like"/>
    <property type="match status" value="1"/>
</dbReference>
<dbReference type="GO" id="GO:1990573">
    <property type="term" value="P:potassium ion import across plasma membrane"/>
    <property type="evidence" value="ECO:0007669"/>
    <property type="project" value="TreeGrafter"/>
</dbReference>
<keyword evidence="5" id="KW-0067">ATP-binding</keyword>
<evidence type="ECO:0000256" key="10">
    <source>
        <dbReference type="SAM" id="Phobius"/>
    </source>
</evidence>
<dbReference type="AlphaFoldDB" id="A0A098VV08"/>
<dbReference type="HOGENOM" id="CLU_002360_4_1_1"/>
<dbReference type="GO" id="GO:0036376">
    <property type="term" value="P:sodium ion export across plasma membrane"/>
    <property type="evidence" value="ECO:0007669"/>
    <property type="project" value="TreeGrafter"/>
</dbReference>
<feature type="region of interest" description="Disordered" evidence="9">
    <location>
        <begin position="283"/>
        <end position="322"/>
    </location>
</feature>
<sequence>MIPQNTMVLRDGRLQVHQASELVPGDLVLVRSGDKVPADMRLVHCDELKMDNSSLTGESEPQERSTAVSAAGLPPQEAANLIFNGSIAVSGEGLGIVVRIGDATMLGQIAGLTMSGERRPSQLTREIDIFVKVLAVVAITTAIFFFCFGLVRNLSLGMNFSFAVGVFISFVPEGLPLTVTALLTLSAKKMAARNVLVKDLHGVETLGAITLLATDKTGTLTQNRMSVSEIWMNSVLYGVSSSVSTEETAQRRRFALETTPNAQQLIEICALCSKCRCGFSESAISPKSTNSMPFSESNGPVSSPEAASLSSNKSSASTNNKTSNLNSVLPSQFKIFGDATEVGLFKFALECEPNLDERIIAEHPKVWEIPFTSHNKWHLTVHRYDHVDGFFMAMLKGAPERVAARCTHLLSGTLKLPWNDVAQADFEATYAQMAAQGRRVLGLASLALPGDLFPVDCAWTSSDVDALRSFLIDPVSCVSVKASNVDGKDVPPAPKGSSSSSWLGFTLVGLVGLMDPPKSGVRRAVNALRMAGIQVVMVTGDHPLTAEAIARRVGILQGDIERIDAPDVGCGKDAIAGQVKADVADSAYRVPAEGIVVHGDAIDRLTDLAWDQVLSHSEIVFARTSPRHKLEIVTRCQAKGHIVGVSGDGVNDAPALKKADLGISMNVSASDVSKEAAAMVLLDDDFCSIVSGIEQGRLLFANLKKSIRYTLTHSLPEIMAFLCFLVLEIPLPINTLLLLTIDLATELAPSI</sequence>
<dbReference type="GO" id="GO:0005524">
    <property type="term" value="F:ATP binding"/>
    <property type="evidence" value="ECO:0007669"/>
    <property type="project" value="UniProtKB-KW"/>
</dbReference>
<proteinExistence type="predicted"/>
<dbReference type="OrthoDB" id="158672at2759"/>
<dbReference type="FunFam" id="3.40.50.1000:FF:000083">
    <property type="entry name" value="Sodium/potassium-transporting ATPase subunit alpha"/>
    <property type="match status" value="1"/>
</dbReference>
<dbReference type="InterPro" id="IPR036412">
    <property type="entry name" value="HAD-like_sf"/>
</dbReference>
<dbReference type="InterPro" id="IPR023214">
    <property type="entry name" value="HAD_sf"/>
</dbReference>
<feature type="transmembrane region" description="Helical" evidence="10">
    <location>
        <begin position="163"/>
        <end position="185"/>
    </location>
</feature>
<dbReference type="CDD" id="cd01427">
    <property type="entry name" value="HAD_like"/>
    <property type="match status" value="1"/>
</dbReference>
<name>A0A098VV08_9MICR</name>
<dbReference type="GO" id="GO:1902600">
    <property type="term" value="P:proton transmembrane transport"/>
    <property type="evidence" value="ECO:0007669"/>
    <property type="project" value="TreeGrafter"/>
</dbReference>
<dbReference type="InterPro" id="IPR044492">
    <property type="entry name" value="P_typ_ATPase_HD_dom"/>
</dbReference>
<comment type="subcellular location">
    <subcellularLocation>
        <location evidence="1">Cell membrane</location>
        <topology evidence="1">Multi-pass membrane protein</topology>
    </subcellularLocation>
</comment>
<feature type="transmembrane region" description="Helical" evidence="10">
    <location>
        <begin position="129"/>
        <end position="151"/>
    </location>
</feature>
<dbReference type="GO" id="GO:0006883">
    <property type="term" value="P:intracellular sodium ion homeostasis"/>
    <property type="evidence" value="ECO:0007669"/>
    <property type="project" value="TreeGrafter"/>
</dbReference>
<dbReference type="Gene3D" id="1.20.1110.10">
    <property type="entry name" value="Calcium-transporting ATPase, transmembrane domain"/>
    <property type="match status" value="1"/>
</dbReference>
<dbReference type="InterPro" id="IPR018303">
    <property type="entry name" value="ATPase_P-typ_P_site"/>
</dbReference>
<dbReference type="SFLD" id="SFLDF00027">
    <property type="entry name" value="p-type_atpase"/>
    <property type="match status" value="1"/>
</dbReference>
<dbReference type="PANTHER" id="PTHR43294">
    <property type="entry name" value="SODIUM/POTASSIUM-TRANSPORTING ATPASE SUBUNIT ALPHA"/>
    <property type="match status" value="1"/>
</dbReference>
<keyword evidence="4" id="KW-0547">Nucleotide-binding</keyword>
<dbReference type="SUPFAM" id="SSF56784">
    <property type="entry name" value="HAD-like"/>
    <property type="match status" value="1"/>
</dbReference>
<dbReference type="PRINTS" id="PR00119">
    <property type="entry name" value="CATATPASE"/>
</dbReference>
<dbReference type="GO" id="GO:0005391">
    <property type="term" value="F:P-type sodium:potassium-exchanging transporter activity"/>
    <property type="evidence" value="ECO:0007669"/>
    <property type="project" value="TreeGrafter"/>
</dbReference>
<dbReference type="NCBIfam" id="TIGR01494">
    <property type="entry name" value="ATPase_P-type"/>
    <property type="match status" value="2"/>
</dbReference>
<dbReference type="Gene3D" id="3.40.50.1000">
    <property type="entry name" value="HAD superfamily/HAD-like"/>
    <property type="match status" value="1"/>
</dbReference>
<evidence type="ECO:0000256" key="6">
    <source>
        <dbReference type="ARBA" id="ARBA00022967"/>
    </source>
</evidence>
<gene>
    <name evidence="12" type="ORF">DI09_140p40</name>
</gene>
<feature type="compositionally biased region" description="Polar residues" evidence="9">
    <location>
        <begin position="283"/>
        <end position="301"/>
    </location>
</feature>
<evidence type="ECO:0000256" key="4">
    <source>
        <dbReference type="ARBA" id="ARBA00022741"/>
    </source>
</evidence>
<comment type="caution">
    <text evidence="12">The sequence shown here is derived from an EMBL/GenBank/DDBJ whole genome shotgun (WGS) entry which is preliminary data.</text>
</comment>
<dbReference type="PRINTS" id="PR00121">
    <property type="entry name" value="NAKATPASE"/>
</dbReference>
<feature type="domain" description="P-type ATPase A" evidence="11">
    <location>
        <begin position="1"/>
        <end position="113"/>
    </location>
</feature>
<keyword evidence="13" id="KW-1185">Reference proteome</keyword>
<dbReference type="InterPro" id="IPR001757">
    <property type="entry name" value="P_typ_ATPase"/>
</dbReference>
<dbReference type="InterPro" id="IPR050510">
    <property type="entry name" value="Cation_transp_ATPase_P-type"/>
</dbReference>
<dbReference type="InterPro" id="IPR059000">
    <property type="entry name" value="ATPase_P-type_domA"/>
</dbReference>